<evidence type="ECO:0000256" key="1">
    <source>
        <dbReference type="ARBA" id="ARBA00009680"/>
    </source>
</evidence>
<evidence type="ECO:0000256" key="2">
    <source>
        <dbReference type="ARBA" id="ARBA00022980"/>
    </source>
</evidence>
<comment type="similarity">
    <text evidence="1 4">Belongs to the eukaryotic ribosomal protein eS24 family.</text>
</comment>
<dbReference type="PANTHER" id="PTHR10496">
    <property type="entry name" value="40S RIBOSOMAL PROTEIN S24"/>
    <property type="match status" value="1"/>
</dbReference>
<dbReference type="SUPFAM" id="SSF54189">
    <property type="entry name" value="Ribosomal proteins S24e, L23 and L15e"/>
    <property type="match status" value="1"/>
</dbReference>
<evidence type="ECO:0000256" key="5">
    <source>
        <dbReference type="RuleBase" id="RU004383"/>
    </source>
</evidence>
<dbReference type="InterPro" id="IPR018098">
    <property type="entry name" value="Ribosomal_eS24_CS"/>
</dbReference>
<name>A0AAN7YQ72_9MYCE</name>
<feature type="region of interest" description="Disordered" evidence="6">
    <location>
        <begin position="98"/>
        <end position="126"/>
    </location>
</feature>
<keyword evidence="3 4" id="KW-0687">Ribonucleoprotein</keyword>
<keyword evidence="8" id="KW-1185">Reference proteome</keyword>
<dbReference type="GO" id="GO:0005840">
    <property type="term" value="C:ribosome"/>
    <property type="evidence" value="ECO:0007669"/>
    <property type="project" value="UniProtKB-KW"/>
</dbReference>
<evidence type="ECO:0000256" key="3">
    <source>
        <dbReference type="ARBA" id="ARBA00023274"/>
    </source>
</evidence>
<reference evidence="7 8" key="1">
    <citation type="submission" date="2023-11" db="EMBL/GenBank/DDBJ databases">
        <title>Dfirmibasis_genome.</title>
        <authorList>
            <person name="Edelbroek B."/>
            <person name="Kjellin J."/>
            <person name="Jerlstrom-Hultqvist J."/>
            <person name="Soderbom F."/>
        </authorList>
    </citation>
    <scope>NUCLEOTIDE SEQUENCE [LARGE SCALE GENOMIC DNA]</scope>
    <source>
        <strain evidence="7 8">TNS-C-14</strain>
    </source>
</reference>
<dbReference type="HAMAP" id="MF_00545">
    <property type="entry name" value="Ribosomal_eS24"/>
    <property type="match status" value="1"/>
</dbReference>
<dbReference type="AlphaFoldDB" id="A0AAN7YQ72"/>
<proteinExistence type="inferred from homology"/>
<evidence type="ECO:0000313" key="8">
    <source>
        <dbReference type="Proteomes" id="UP001344447"/>
    </source>
</evidence>
<dbReference type="GO" id="GO:0006412">
    <property type="term" value="P:translation"/>
    <property type="evidence" value="ECO:0007669"/>
    <property type="project" value="InterPro"/>
</dbReference>
<dbReference type="InterPro" id="IPR053709">
    <property type="entry name" value="eRP_eS24_sf"/>
</dbReference>
<dbReference type="PROSITE" id="PS00529">
    <property type="entry name" value="RIBOSOMAL_S24E"/>
    <property type="match status" value="1"/>
</dbReference>
<dbReference type="Proteomes" id="UP001344447">
    <property type="component" value="Unassembled WGS sequence"/>
</dbReference>
<dbReference type="Gene3D" id="3.30.70.3370">
    <property type="match status" value="1"/>
</dbReference>
<feature type="compositionally biased region" description="Basic residues" evidence="6">
    <location>
        <begin position="104"/>
        <end position="126"/>
    </location>
</feature>
<evidence type="ECO:0000313" key="7">
    <source>
        <dbReference type="EMBL" id="KAK5577606.1"/>
    </source>
</evidence>
<sequence>MDKAAVVVRTRKVLTNRLLSRKQFVVEVVHPGKANVSKKDLKTTIAKLHKVADPETIFLFGFKTDFGGGKSTGFGLIYDNLEIAKKYEPKYRLARAGLYTRPQTSRKQRKEKKNRLKKAGKKTAKK</sequence>
<dbReference type="InterPro" id="IPR001976">
    <property type="entry name" value="Ribosomal_eS24"/>
</dbReference>
<protein>
    <recommendedName>
        <fullName evidence="5">40S ribosomal protein S24</fullName>
    </recommendedName>
</protein>
<dbReference type="GO" id="GO:0003735">
    <property type="term" value="F:structural constituent of ribosome"/>
    <property type="evidence" value="ECO:0007669"/>
    <property type="project" value="InterPro"/>
</dbReference>
<accession>A0AAN7YQ72</accession>
<dbReference type="FunFam" id="3.30.70.3370:FF:000001">
    <property type="entry name" value="40S ribosomal protein S24"/>
    <property type="match status" value="1"/>
</dbReference>
<dbReference type="InterPro" id="IPR012678">
    <property type="entry name" value="Ribosomal_uL23/eL15/eS24_sf"/>
</dbReference>
<evidence type="ECO:0000256" key="4">
    <source>
        <dbReference type="RuleBase" id="RU004381"/>
    </source>
</evidence>
<evidence type="ECO:0000256" key="6">
    <source>
        <dbReference type="SAM" id="MobiDB-lite"/>
    </source>
</evidence>
<dbReference type="Pfam" id="PF01282">
    <property type="entry name" value="Ribosomal_S24e"/>
    <property type="match status" value="1"/>
</dbReference>
<dbReference type="GO" id="GO:1990904">
    <property type="term" value="C:ribonucleoprotein complex"/>
    <property type="evidence" value="ECO:0007669"/>
    <property type="project" value="UniProtKB-KW"/>
</dbReference>
<comment type="caution">
    <text evidence="7">The sequence shown here is derived from an EMBL/GenBank/DDBJ whole genome shotgun (WGS) entry which is preliminary data.</text>
</comment>
<dbReference type="EMBL" id="JAVFKY010000004">
    <property type="protein sequence ID" value="KAK5577606.1"/>
    <property type="molecule type" value="Genomic_DNA"/>
</dbReference>
<gene>
    <name evidence="7" type="ORF">RB653_002549</name>
</gene>
<keyword evidence="2 4" id="KW-0689">Ribosomal protein</keyword>
<organism evidence="7 8">
    <name type="scientific">Dictyostelium firmibasis</name>
    <dbReference type="NCBI Taxonomy" id="79012"/>
    <lineage>
        <taxon>Eukaryota</taxon>
        <taxon>Amoebozoa</taxon>
        <taxon>Evosea</taxon>
        <taxon>Eumycetozoa</taxon>
        <taxon>Dictyostelia</taxon>
        <taxon>Dictyosteliales</taxon>
        <taxon>Dictyosteliaceae</taxon>
        <taxon>Dictyostelium</taxon>
    </lineage>
</organism>